<accession>A0ABM4AUY2</accession>
<evidence type="ECO:0000313" key="9">
    <source>
        <dbReference type="RefSeq" id="XP_064075103.1"/>
    </source>
</evidence>
<feature type="chain" id="PRO_5045239646" description="Regulatory protein zeste" evidence="6">
    <location>
        <begin position="27"/>
        <end position="221"/>
    </location>
</feature>
<evidence type="ECO:0000256" key="6">
    <source>
        <dbReference type="SAM" id="SignalP"/>
    </source>
</evidence>
<organism evidence="8 9">
    <name type="scientific">Vanessa tameamea</name>
    <name type="common">Kamehameha butterfly</name>
    <dbReference type="NCBI Taxonomy" id="334116"/>
    <lineage>
        <taxon>Eukaryota</taxon>
        <taxon>Metazoa</taxon>
        <taxon>Ecdysozoa</taxon>
        <taxon>Arthropoda</taxon>
        <taxon>Hexapoda</taxon>
        <taxon>Insecta</taxon>
        <taxon>Pterygota</taxon>
        <taxon>Neoptera</taxon>
        <taxon>Endopterygota</taxon>
        <taxon>Lepidoptera</taxon>
        <taxon>Glossata</taxon>
        <taxon>Ditrysia</taxon>
        <taxon>Papilionoidea</taxon>
        <taxon>Nymphalidae</taxon>
        <taxon>Nymphalinae</taxon>
        <taxon>Vanessa</taxon>
    </lineage>
</organism>
<keyword evidence="3" id="KW-0805">Transcription regulation</keyword>
<dbReference type="GeneID" id="113391496"/>
<keyword evidence="4" id="KW-0804">Transcription</keyword>
<reference evidence="9" key="1">
    <citation type="submission" date="2025-08" db="UniProtKB">
        <authorList>
            <consortium name="RefSeq"/>
        </authorList>
    </citation>
    <scope>IDENTIFICATION</scope>
    <source>
        <tissue evidence="9">Whole body</tissue>
    </source>
</reference>
<feature type="signal peptide" evidence="6">
    <location>
        <begin position="1"/>
        <end position="26"/>
    </location>
</feature>
<dbReference type="Pfam" id="PF13873">
    <property type="entry name" value="Myb_DNA-bind_5"/>
    <property type="match status" value="1"/>
</dbReference>
<dbReference type="RefSeq" id="XP_064075103.1">
    <property type="nucleotide sequence ID" value="XM_064219033.1"/>
</dbReference>
<comment type="subunit">
    <text evidence="1">Self-associates forming complexes of several hundred monomers.</text>
</comment>
<sequence length="221" mass="24821">MFNSTFLHCVHLISSLIYQFFQSTKAAPMTRDQTMILVQLVAASKIINCKATNTTNNKLKEQAWQDLTNEYNSSVTSFPRTPSQLRLKWENLKKSARKRCATMKSSCNNTGGGKDYFPPDEILDKVASLLGNTCQGFSVEFGGDATNTNNLNLSLVEEDERLLPLNRYANNDGDGVYGGGVAQEEVLKETQILETFPPKNKNFFLNRASRSGSMGNWWLHY</sequence>
<dbReference type="InterPro" id="IPR028002">
    <property type="entry name" value="Myb_DNA-bind_5"/>
</dbReference>
<evidence type="ECO:0000313" key="8">
    <source>
        <dbReference type="Proteomes" id="UP001652626"/>
    </source>
</evidence>
<evidence type="ECO:0000256" key="4">
    <source>
        <dbReference type="ARBA" id="ARBA00023163"/>
    </source>
</evidence>
<evidence type="ECO:0000259" key="7">
    <source>
        <dbReference type="Pfam" id="PF13873"/>
    </source>
</evidence>
<comment type="function">
    <text evidence="5">Involved in transvection phenomena (= synapsis-dependent gene expression), where the synaptic pairing of chromosomes carrying genes with which zeste interacts influences the expression of these genes. Zeste binds to DNA and stimulates transcription from a nearby promoter.</text>
</comment>
<dbReference type="Proteomes" id="UP001652626">
    <property type="component" value="Chromosome 25"/>
</dbReference>
<gene>
    <name evidence="9" type="primary">LOC113391496</name>
</gene>
<protein>
    <recommendedName>
        <fullName evidence="2">Regulatory protein zeste</fullName>
    </recommendedName>
</protein>
<name>A0ABM4AUY2_VANTA</name>
<feature type="domain" description="Myb/SANT-like DNA-binding" evidence="7">
    <location>
        <begin position="30"/>
        <end position="101"/>
    </location>
</feature>
<keyword evidence="8" id="KW-1185">Reference proteome</keyword>
<evidence type="ECO:0000256" key="1">
    <source>
        <dbReference type="ARBA" id="ARBA00011764"/>
    </source>
</evidence>
<proteinExistence type="predicted"/>
<keyword evidence="6" id="KW-0732">Signal</keyword>
<evidence type="ECO:0000256" key="2">
    <source>
        <dbReference type="ARBA" id="ARBA00016807"/>
    </source>
</evidence>
<evidence type="ECO:0000256" key="3">
    <source>
        <dbReference type="ARBA" id="ARBA00023015"/>
    </source>
</evidence>
<evidence type="ECO:0000256" key="5">
    <source>
        <dbReference type="ARBA" id="ARBA00025466"/>
    </source>
</evidence>